<proteinExistence type="predicted"/>
<dbReference type="Proteomes" id="UP000294746">
    <property type="component" value="Unassembled WGS sequence"/>
</dbReference>
<sequence length="55" mass="6179">MKGSEQVMNGIHEMIAKISENQKNLAQDIRAMVIAAANTGRTEQEARNLLLRKQK</sequence>
<comment type="caution">
    <text evidence="1">The sequence shown here is derived from an EMBL/GenBank/DDBJ whole genome shotgun (WGS) entry which is preliminary data.</text>
</comment>
<name>A0A4R2RLH4_9BACL</name>
<dbReference type="AlphaFoldDB" id="A0A4R2RLH4"/>
<keyword evidence="2" id="KW-1185">Reference proteome</keyword>
<accession>A0A4R2RLH4</accession>
<organism evidence="1 2">
    <name type="scientific">Baia soyae</name>
    <dbReference type="NCBI Taxonomy" id="1544746"/>
    <lineage>
        <taxon>Bacteria</taxon>
        <taxon>Bacillati</taxon>
        <taxon>Bacillota</taxon>
        <taxon>Bacilli</taxon>
        <taxon>Bacillales</taxon>
        <taxon>Thermoactinomycetaceae</taxon>
        <taxon>Baia</taxon>
    </lineage>
</organism>
<evidence type="ECO:0000313" key="2">
    <source>
        <dbReference type="Proteomes" id="UP000294746"/>
    </source>
</evidence>
<evidence type="ECO:0000313" key="1">
    <source>
        <dbReference type="EMBL" id="TCP63738.1"/>
    </source>
</evidence>
<gene>
    <name evidence="1" type="ORF">EDD57_14712</name>
</gene>
<dbReference type="RefSeq" id="WP_165873811.1">
    <property type="nucleotide sequence ID" value="NZ_SLXV01000047.1"/>
</dbReference>
<protein>
    <submittedName>
        <fullName evidence="1">Uncharacterized protein</fullName>
    </submittedName>
</protein>
<reference evidence="1 2" key="1">
    <citation type="submission" date="2019-03" db="EMBL/GenBank/DDBJ databases">
        <title>Genomic Encyclopedia of Type Strains, Phase IV (KMG-IV): sequencing the most valuable type-strain genomes for metagenomic binning, comparative biology and taxonomic classification.</title>
        <authorList>
            <person name="Goeker M."/>
        </authorList>
    </citation>
    <scope>NUCLEOTIDE SEQUENCE [LARGE SCALE GENOMIC DNA]</scope>
    <source>
        <strain evidence="1 2">DSM 46831</strain>
    </source>
</reference>
<dbReference type="EMBL" id="SLXV01000047">
    <property type="protein sequence ID" value="TCP63738.1"/>
    <property type="molecule type" value="Genomic_DNA"/>
</dbReference>